<proteinExistence type="predicted"/>
<evidence type="ECO:0000313" key="3">
    <source>
        <dbReference type="Proteomes" id="UP001142489"/>
    </source>
</evidence>
<evidence type="ECO:0000313" key="2">
    <source>
        <dbReference type="EMBL" id="KAJ7344500.1"/>
    </source>
</evidence>
<feature type="region of interest" description="Disordered" evidence="1">
    <location>
        <begin position="1"/>
        <end position="31"/>
    </location>
</feature>
<dbReference type="AlphaFoldDB" id="A0A9Q0Y5D0"/>
<dbReference type="OrthoDB" id="125347at2759"/>
<feature type="region of interest" description="Disordered" evidence="1">
    <location>
        <begin position="93"/>
        <end position="118"/>
    </location>
</feature>
<reference evidence="2" key="1">
    <citation type="journal article" date="2023" name="DNA Res.">
        <title>Chromosome-level genome assembly of Phrynocephalus forsythii using third-generation DNA sequencing and Hi-C analysis.</title>
        <authorList>
            <person name="Qi Y."/>
            <person name="Zhao W."/>
            <person name="Zhao Y."/>
            <person name="Niu C."/>
            <person name="Cao S."/>
            <person name="Zhang Y."/>
        </authorList>
    </citation>
    <scope>NUCLEOTIDE SEQUENCE</scope>
    <source>
        <tissue evidence="2">Muscle</tissue>
    </source>
</reference>
<dbReference type="Proteomes" id="UP001142489">
    <property type="component" value="Unassembled WGS sequence"/>
</dbReference>
<evidence type="ECO:0000256" key="1">
    <source>
        <dbReference type="SAM" id="MobiDB-lite"/>
    </source>
</evidence>
<keyword evidence="3" id="KW-1185">Reference proteome</keyword>
<feature type="compositionally biased region" description="Low complexity" evidence="1">
    <location>
        <begin position="17"/>
        <end position="31"/>
    </location>
</feature>
<accession>A0A9Q0Y5D0</accession>
<protein>
    <submittedName>
        <fullName evidence="2">Uncharacterized protein</fullName>
    </submittedName>
</protein>
<organism evidence="2 3">
    <name type="scientific">Phrynocephalus forsythii</name>
    <dbReference type="NCBI Taxonomy" id="171643"/>
    <lineage>
        <taxon>Eukaryota</taxon>
        <taxon>Metazoa</taxon>
        <taxon>Chordata</taxon>
        <taxon>Craniata</taxon>
        <taxon>Vertebrata</taxon>
        <taxon>Euteleostomi</taxon>
        <taxon>Lepidosauria</taxon>
        <taxon>Squamata</taxon>
        <taxon>Bifurcata</taxon>
        <taxon>Unidentata</taxon>
        <taxon>Episquamata</taxon>
        <taxon>Toxicofera</taxon>
        <taxon>Iguania</taxon>
        <taxon>Acrodonta</taxon>
        <taxon>Agamidae</taxon>
        <taxon>Agaminae</taxon>
        <taxon>Phrynocephalus</taxon>
    </lineage>
</organism>
<feature type="compositionally biased region" description="Acidic residues" evidence="1">
    <location>
        <begin position="102"/>
        <end position="112"/>
    </location>
</feature>
<comment type="caution">
    <text evidence="2">The sequence shown here is derived from an EMBL/GenBank/DDBJ whole genome shotgun (WGS) entry which is preliminary data.</text>
</comment>
<gene>
    <name evidence="2" type="ORF">JRQ81_000450</name>
</gene>
<dbReference type="EMBL" id="JAPFRF010000001">
    <property type="protein sequence ID" value="KAJ7344500.1"/>
    <property type="molecule type" value="Genomic_DNA"/>
</dbReference>
<name>A0A9Q0Y5D0_9SAUR</name>
<sequence>MPPIAAPLYDTRAPTCQQDCQQKQQQQQPSRQTFSIALRIAAMPWQEDASIVEEIVNLGDSLGLDVSNADVEELLEGHRTELTTEELQSIMNEQKRAAAEENVSEEEEEQEQDESRPSISTALIKETLAKWDAVQTVFETYHPDRDAIKHVTSTVNNIALPHFRKLLRHRLKQVSIDSFFVRKRTSDTE</sequence>